<reference evidence="4" key="1">
    <citation type="submission" date="2019-05" db="EMBL/GenBank/DDBJ databases">
        <title>Annotation for the trematode Paragonimus heterotremus.</title>
        <authorList>
            <person name="Choi Y.-J."/>
        </authorList>
    </citation>
    <scope>NUCLEOTIDE SEQUENCE</scope>
    <source>
        <strain evidence="4">LC</strain>
    </source>
</reference>
<protein>
    <submittedName>
        <fullName evidence="4">Uncharacterized protein</fullName>
    </submittedName>
</protein>
<keyword evidence="2" id="KW-0963">Cytoplasm</keyword>
<evidence type="ECO:0000256" key="2">
    <source>
        <dbReference type="ARBA" id="ARBA00022490"/>
    </source>
</evidence>
<evidence type="ECO:0000256" key="3">
    <source>
        <dbReference type="ARBA" id="ARBA00023212"/>
    </source>
</evidence>
<proteinExistence type="predicted"/>
<name>A0A8J4T6E0_9TREM</name>
<dbReference type="PANTHER" id="PTHR31183:SF2">
    <property type="entry name" value="TRICHOPLEIN KERATIN FILAMENT-BINDING PROTEIN"/>
    <property type="match status" value="1"/>
</dbReference>
<dbReference type="GO" id="GO:0006915">
    <property type="term" value="P:apoptotic process"/>
    <property type="evidence" value="ECO:0007669"/>
    <property type="project" value="TreeGrafter"/>
</dbReference>
<dbReference type="InterPro" id="IPR043596">
    <property type="entry name" value="CFAP53/TCHP"/>
</dbReference>
<gene>
    <name evidence="4" type="ORF">PHET_10785</name>
</gene>
<evidence type="ECO:0000313" key="5">
    <source>
        <dbReference type="Proteomes" id="UP000748531"/>
    </source>
</evidence>
<dbReference type="PANTHER" id="PTHR31183">
    <property type="entry name" value="TRICHOPLEIN KERATIN FILAMENT-BINDING PROTEIN FAMILY MEMBER"/>
    <property type="match status" value="1"/>
</dbReference>
<dbReference type="EMBL" id="LUCH01008506">
    <property type="protein sequence ID" value="KAF5396314.1"/>
    <property type="molecule type" value="Genomic_DNA"/>
</dbReference>
<dbReference type="AlphaFoldDB" id="A0A8J4T6E0"/>
<dbReference type="Proteomes" id="UP000748531">
    <property type="component" value="Unassembled WGS sequence"/>
</dbReference>
<accession>A0A8J4T6E0</accession>
<keyword evidence="5" id="KW-1185">Reference proteome</keyword>
<dbReference type="OrthoDB" id="6431598at2759"/>
<organism evidence="4 5">
    <name type="scientific">Paragonimus heterotremus</name>
    <dbReference type="NCBI Taxonomy" id="100268"/>
    <lineage>
        <taxon>Eukaryota</taxon>
        <taxon>Metazoa</taxon>
        <taxon>Spiralia</taxon>
        <taxon>Lophotrochozoa</taxon>
        <taxon>Platyhelminthes</taxon>
        <taxon>Trematoda</taxon>
        <taxon>Digenea</taxon>
        <taxon>Plagiorchiida</taxon>
        <taxon>Troglotremata</taxon>
        <taxon>Troglotrematidae</taxon>
        <taxon>Paragonimus</taxon>
    </lineage>
</organism>
<evidence type="ECO:0000256" key="1">
    <source>
        <dbReference type="ARBA" id="ARBA00004245"/>
    </source>
</evidence>
<dbReference type="GO" id="GO:0045095">
    <property type="term" value="C:keratin filament"/>
    <property type="evidence" value="ECO:0007669"/>
    <property type="project" value="TreeGrafter"/>
</dbReference>
<comment type="caution">
    <text evidence="4">The sequence shown here is derived from an EMBL/GenBank/DDBJ whole genome shotgun (WGS) entry which is preliminary data.</text>
</comment>
<evidence type="ECO:0000313" key="4">
    <source>
        <dbReference type="EMBL" id="KAF5396314.1"/>
    </source>
</evidence>
<comment type="subcellular location">
    <subcellularLocation>
        <location evidence="1">Cytoplasm</location>
        <location evidence="1">Cytoskeleton</location>
    </subcellularLocation>
</comment>
<sequence length="176" mass="20633">MFFTSHLGGATRNDALANMIARKKEKEQESIAEWRNHSQYLINSNVRAMKEKHWTSTQSYDASMQAFQCQSNDSVTEAWLKQRREKLRVILDSELSEQKNALEKITNKPKDKTSMILRSTALKQSREDERTKLAQKLLRKQFLNDNHEYKNMVSSVKQKEVVSAWDCQRNEIHEVS</sequence>
<keyword evidence="3" id="KW-0206">Cytoskeleton</keyword>